<dbReference type="EMBL" id="LBWF01000002">
    <property type="protein sequence ID" value="KKR02456.1"/>
    <property type="molecule type" value="Genomic_DNA"/>
</dbReference>
<sequence length="135" mass="15479">MKDFKLIDIRFYVLTLSVILNTMIIECSKHGKTKHLKRGDNTYRCGKCASEWVIDSRRNKKEKLVKIFGGKCIICGYKKYSGALDFHHINPKTKSFALSVKGLCYSWATVMKEAQKCILLCKNCHTEVENGRAKL</sequence>
<evidence type="ECO:0000313" key="2">
    <source>
        <dbReference type="Proteomes" id="UP000034845"/>
    </source>
</evidence>
<reference evidence="1 2" key="1">
    <citation type="journal article" date="2015" name="Nature">
        <title>rRNA introns, odd ribosomes, and small enigmatic genomes across a large radiation of phyla.</title>
        <authorList>
            <person name="Brown C.T."/>
            <person name="Hug L.A."/>
            <person name="Thomas B.C."/>
            <person name="Sharon I."/>
            <person name="Castelle C.J."/>
            <person name="Singh A."/>
            <person name="Wilkins M.J."/>
            <person name="Williams K.H."/>
            <person name="Banfield J.F."/>
        </authorList>
    </citation>
    <scope>NUCLEOTIDE SEQUENCE [LARGE SCALE GENOMIC DNA]</scope>
    <source>
        <strain evidence="2">GW2011_GWA1_39_13</strain>
    </source>
</reference>
<accession>A0A0G0MPU0</accession>
<dbReference type="Proteomes" id="UP000034845">
    <property type="component" value="Unassembled WGS sequence"/>
</dbReference>
<comment type="caution">
    <text evidence="1">The sequence shown here is derived from an EMBL/GenBank/DDBJ whole genome shotgun (WGS) entry which is preliminary data.</text>
</comment>
<evidence type="ECO:0000313" key="1">
    <source>
        <dbReference type="EMBL" id="KKR02456.1"/>
    </source>
</evidence>
<protein>
    <recommendedName>
        <fullName evidence="3">HNH nuclease domain-containing protein</fullName>
    </recommendedName>
</protein>
<dbReference type="AlphaFoldDB" id="A0A0G0MPU0"/>
<organism evidence="1 2">
    <name type="scientific">Yanofskybacteria sp. (strain GW2011_GWA1_39_13)</name>
    <dbReference type="NCBI Taxonomy" id="1619019"/>
    <lineage>
        <taxon>Bacteria</taxon>
        <taxon>Candidatus Yanofskyibacteriota</taxon>
    </lineage>
</organism>
<proteinExistence type="predicted"/>
<dbReference type="InterPro" id="IPR003615">
    <property type="entry name" value="HNH_nuc"/>
</dbReference>
<evidence type="ECO:0008006" key="3">
    <source>
        <dbReference type="Google" id="ProtNLM"/>
    </source>
</evidence>
<dbReference type="CDD" id="cd00085">
    <property type="entry name" value="HNHc"/>
    <property type="match status" value="1"/>
</dbReference>
<gene>
    <name evidence="1" type="ORF">UT29_C0002G0018</name>
</gene>
<name>A0A0G0MPU0_YANXG</name>